<proteinExistence type="predicted"/>
<accession>A0A2U9IJM7</accession>
<organism evidence="1 2">
    <name type="scientific">Acidianus sulfidivorans JP7</name>
    <dbReference type="NCBI Taxonomy" id="619593"/>
    <lineage>
        <taxon>Archaea</taxon>
        <taxon>Thermoproteota</taxon>
        <taxon>Thermoprotei</taxon>
        <taxon>Sulfolobales</taxon>
        <taxon>Sulfolobaceae</taxon>
        <taxon>Acidianus</taxon>
    </lineage>
</organism>
<dbReference type="EMBL" id="CP029288">
    <property type="protein sequence ID" value="AWR96233.1"/>
    <property type="molecule type" value="Genomic_DNA"/>
</dbReference>
<name>A0A2U9IJM7_9CREN</name>
<reference evidence="1 2" key="1">
    <citation type="submission" date="2018-05" db="EMBL/GenBank/DDBJ databases">
        <title>Complete Genome Sequences of Extremely Thermoacidophilic, Metal-Mobilizing Type-Strain Members of the Archaeal Family Sulfolobaceae: Acidianus brierleyi DSM-1651T, Acidianus sulfidivorans DSM-18786T, Metallosphaera hakonensis DSM-7519T, and Metallosphaera prunae DSM-10039T.</title>
        <authorList>
            <person name="Counts J.A."/>
            <person name="Kelly R.M."/>
        </authorList>
    </citation>
    <scope>NUCLEOTIDE SEQUENCE [LARGE SCALE GENOMIC DNA]</scope>
    <source>
        <strain evidence="1 2">JP7</strain>
    </source>
</reference>
<dbReference type="AlphaFoldDB" id="A0A2U9IJM7"/>
<dbReference type="RefSeq" id="WP_110379123.1">
    <property type="nucleotide sequence ID" value="NZ_CP029288.2"/>
</dbReference>
<evidence type="ECO:0000313" key="2">
    <source>
        <dbReference type="Proteomes" id="UP000248410"/>
    </source>
</evidence>
<dbReference type="KEGG" id="asul:DFR86_00850"/>
<dbReference type="Proteomes" id="UP000248410">
    <property type="component" value="Chromosome"/>
</dbReference>
<evidence type="ECO:0000313" key="1">
    <source>
        <dbReference type="EMBL" id="AWR96233.1"/>
    </source>
</evidence>
<dbReference type="GeneID" id="36836473"/>
<sequence>MSEQLITCYNEDLCICSSGKDDENDEEDYICANKYCCLKVSNPLMMLDVEKALDNNLIKNYTKNDPHCDFLVIKSNNQVNLIEFKCSKYEERIIKGILFQLIYFWQRVKDIMGFDFSQVEFKFLIVVPPEYYTDVKDIVDNFKRKPYEYIKKYASSLQERDPKINEFISNKKLIKEIVIPIPCNLLSKVVQKT</sequence>
<gene>
    <name evidence="1" type="ORF">DFR86_00850</name>
</gene>
<protein>
    <submittedName>
        <fullName evidence="1">Uncharacterized protein</fullName>
    </submittedName>
</protein>
<keyword evidence="2" id="KW-1185">Reference proteome</keyword>